<name>A0A0E2AM68_BACFG</name>
<evidence type="ECO:0000313" key="2">
    <source>
        <dbReference type="Proteomes" id="UP000003879"/>
    </source>
</evidence>
<evidence type="ECO:0000313" key="1">
    <source>
        <dbReference type="EMBL" id="EIY93125.1"/>
    </source>
</evidence>
<protein>
    <submittedName>
        <fullName evidence="1">Uncharacterized protein</fullName>
    </submittedName>
</protein>
<organism evidence="1 2">
    <name type="scientific">Bacteroides fragilis CL07T12C05</name>
    <dbReference type="NCBI Taxonomy" id="997883"/>
    <lineage>
        <taxon>Bacteria</taxon>
        <taxon>Pseudomonadati</taxon>
        <taxon>Bacteroidota</taxon>
        <taxon>Bacteroidia</taxon>
        <taxon>Bacteroidales</taxon>
        <taxon>Bacteroidaceae</taxon>
        <taxon>Bacteroides</taxon>
    </lineage>
</organism>
<sequence>MQKACYLRTRIRQSGNDINNVNCQMTYMEFVQ</sequence>
<gene>
    <name evidence="1" type="ORF">HMPREF1056_03413</name>
</gene>
<dbReference type="EMBL" id="AGXN01000019">
    <property type="protein sequence ID" value="EIY93125.1"/>
    <property type="molecule type" value="Genomic_DNA"/>
</dbReference>
<accession>A0A0E2AM68</accession>
<reference evidence="1 2" key="1">
    <citation type="submission" date="2012-02" db="EMBL/GenBank/DDBJ databases">
        <title>The Genome Sequence of Bacteroides fragilis CL07T12C05.</title>
        <authorList>
            <consortium name="The Broad Institute Genome Sequencing Platform"/>
            <person name="Earl A."/>
            <person name="Ward D."/>
            <person name="Feldgarden M."/>
            <person name="Gevers D."/>
            <person name="Zitomersky N.L."/>
            <person name="Coyne M.J."/>
            <person name="Comstock L.E."/>
            <person name="Young S.K."/>
            <person name="Zeng Q."/>
            <person name="Gargeya S."/>
            <person name="Fitzgerald M."/>
            <person name="Haas B."/>
            <person name="Abouelleil A."/>
            <person name="Alvarado L."/>
            <person name="Arachchi H.M."/>
            <person name="Berlin A."/>
            <person name="Chapman S.B."/>
            <person name="Gearin G."/>
            <person name="Goldberg J."/>
            <person name="Griggs A."/>
            <person name="Gujja S."/>
            <person name="Hansen M."/>
            <person name="Heiman D."/>
            <person name="Howarth C."/>
            <person name="Larimer J."/>
            <person name="Lui A."/>
            <person name="MacDonald P.J.P."/>
            <person name="McCowen C."/>
            <person name="Montmayeur A."/>
            <person name="Murphy C."/>
            <person name="Neiman D."/>
            <person name="Pearson M."/>
            <person name="Priest M."/>
            <person name="Roberts A."/>
            <person name="Saif S."/>
            <person name="Shea T."/>
            <person name="Sisk P."/>
            <person name="Stolte C."/>
            <person name="Sykes S."/>
            <person name="Wortman J."/>
            <person name="Nusbaum C."/>
            <person name="Birren B."/>
        </authorList>
    </citation>
    <scope>NUCLEOTIDE SEQUENCE [LARGE SCALE GENOMIC DNA]</scope>
    <source>
        <strain evidence="1 2">CL07T12C05</strain>
    </source>
</reference>
<dbReference type="HOGENOM" id="CLU_3388010_0_0_10"/>
<dbReference type="Proteomes" id="UP000003879">
    <property type="component" value="Unassembled WGS sequence"/>
</dbReference>
<proteinExistence type="predicted"/>
<dbReference type="AlphaFoldDB" id="A0A0E2AM68"/>
<comment type="caution">
    <text evidence="1">The sequence shown here is derived from an EMBL/GenBank/DDBJ whole genome shotgun (WGS) entry which is preliminary data.</text>
</comment>